<organism evidence="1 2">
    <name type="scientific">Paraburkholderia guartelaensis</name>
    <dbReference type="NCBI Taxonomy" id="2546446"/>
    <lineage>
        <taxon>Bacteria</taxon>
        <taxon>Pseudomonadati</taxon>
        <taxon>Pseudomonadota</taxon>
        <taxon>Betaproteobacteria</taxon>
        <taxon>Burkholderiales</taxon>
        <taxon>Burkholderiaceae</taxon>
        <taxon>Paraburkholderia</taxon>
    </lineage>
</organism>
<evidence type="ECO:0008006" key="3">
    <source>
        <dbReference type="Google" id="ProtNLM"/>
    </source>
</evidence>
<name>A0A4R5LJI6_9BURK</name>
<accession>A0A4R5LJI6</accession>
<dbReference type="Proteomes" id="UP000295606">
    <property type="component" value="Unassembled WGS sequence"/>
</dbReference>
<reference evidence="1 2" key="1">
    <citation type="submission" date="2019-03" db="EMBL/GenBank/DDBJ databases">
        <title>Paraburkholderia sp. isolated from native Mimosa gymnas in Guartela State Park, Brazil.</title>
        <authorList>
            <person name="Paulitsch F."/>
            <person name="Hungria M."/>
            <person name="Delamuta J.R.M."/>
            <person name="Ribeiro R.A."/>
            <person name="Dall'Agnol R."/>
            <person name="Silva J.S.B."/>
        </authorList>
    </citation>
    <scope>NUCLEOTIDE SEQUENCE [LARGE SCALE GENOMIC DNA]</scope>
    <source>
        <strain evidence="1 2">CNPSo 3008</strain>
    </source>
</reference>
<dbReference type="EMBL" id="SMOD01000003">
    <property type="protein sequence ID" value="TDG09816.1"/>
    <property type="molecule type" value="Genomic_DNA"/>
</dbReference>
<dbReference type="AlphaFoldDB" id="A0A4R5LJI6"/>
<protein>
    <recommendedName>
        <fullName evidence="3">YqjK-like protein</fullName>
    </recommendedName>
</protein>
<dbReference type="RefSeq" id="WP_133180645.1">
    <property type="nucleotide sequence ID" value="NZ_SMOD01000003.1"/>
</dbReference>
<evidence type="ECO:0000313" key="2">
    <source>
        <dbReference type="Proteomes" id="UP000295606"/>
    </source>
</evidence>
<proteinExistence type="predicted"/>
<evidence type="ECO:0000313" key="1">
    <source>
        <dbReference type="EMBL" id="TDG09816.1"/>
    </source>
</evidence>
<dbReference type="OrthoDB" id="9106329at2"/>
<comment type="caution">
    <text evidence="1">The sequence shown here is derived from an EMBL/GenBank/DDBJ whole genome shotgun (WGS) entry which is preliminary data.</text>
</comment>
<gene>
    <name evidence="1" type="ORF">E1N52_04655</name>
</gene>
<sequence>MKHGLDLRRARETAVLVRMQVTREQLCAADRALRAGSIRRPATRDARNPRALTVTNVAHALYDAPRVTLLGSIVLASLMLGPKRVVPLVVRTGLTSWVSRNVRALVGRN</sequence>